<reference evidence="4" key="2">
    <citation type="submission" date="2025-09" db="UniProtKB">
        <authorList>
            <consortium name="Ensembl"/>
        </authorList>
    </citation>
    <scope>IDENTIFICATION</scope>
</reference>
<dbReference type="PROSITE" id="PS50294">
    <property type="entry name" value="WD_REPEATS_REGION"/>
    <property type="match status" value="1"/>
</dbReference>
<protein>
    <recommendedName>
        <fullName evidence="6">SPG16 protein</fullName>
    </recommendedName>
</protein>
<dbReference type="GO" id="GO:0035082">
    <property type="term" value="P:axoneme assembly"/>
    <property type="evidence" value="ECO:0007669"/>
    <property type="project" value="TreeGrafter"/>
</dbReference>
<organism evidence="4 5">
    <name type="scientific">Junco hyemalis</name>
    <name type="common">Dark-eyed junco</name>
    <dbReference type="NCBI Taxonomy" id="40217"/>
    <lineage>
        <taxon>Eukaryota</taxon>
        <taxon>Metazoa</taxon>
        <taxon>Chordata</taxon>
        <taxon>Craniata</taxon>
        <taxon>Vertebrata</taxon>
        <taxon>Euteleostomi</taxon>
        <taxon>Archelosauria</taxon>
        <taxon>Archosauria</taxon>
        <taxon>Dinosauria</taxon>
        <taxon>Saurischia</taxon>
        <taxon>Theropoda</taxon>
        <taxon>Coelurosauria</taxon>
        <taxon>Aves</taxon>
        <taxon>Neognathae</taxon>
        <taxon>Neoaves</taxon>
        <taxon>Telluraves</taxon>
        <taxon>Australaves</taxon>
        <taxon>Passeriformes</taxon>
        <taxon>Passerellidae</taxon>
        <taxon>Junco</taxon>
    </lineage>
</organism>
<reference evidence="4" key="1">
    <citation type="submission" date="2025-08" db="UniProtKB">
        <authorList>
            <consortium name="Ensembl"/>
        </authorList>
    </citation>
    <scope>IDENTIFICATION</scope>
</reference>
<dbReference type="Proteomes" id="UP000694408">
    <property type="component" value="Unplaced"/>
</dbReference>
<dbReference type="Pfam" id="PF00400">
    <property type="entry name" value="WD40"/>
    <property type="match status" value="2"/>
</dbReference>
<dbReference type="GO" id="GO:1990716">
    <property type="term" value="C:axonemal central apparatus"/>
    <property type="evidence" value="ECO:0007669"/>
    <property type="project" value="TreeGrafter"/>
</dbReference>
<dbReference type="SUPFAM" id="SSF50978">
    <property type="entry name" value="WD40 repeat-like"/>
    <property type="match status" value="1"/>
</dbReference>
<name>A0A8C5II03_JUNHY</name>
<proteinExistence type="predicted"/>
<evidence type="ECO:0000313" key="5">
    <source>
        <dbReference type="Proteomes" id="UP000694408"/>
    </source>
</evidence>
<dbReference type="InterPro" id="IPR015943">
    <property type="entry name" value="WD40/YVTN_repeat-like_dom_sf"/>
</dbReference>
<dbReference type="PANTHER" id="PTHR14604">
    <property type="entry name" value="WD40 REPEAT PF20"/>
    <property type="match status" value="1"/>
</dbReference>
<dbReference type="InterPro" id="IPR036322">
    <property type="entry name" value="WD40_repeat_dom_sf"/>
</dbReference>
<keyword evidence="1 3" id="KW-0853">WD repeat</keyword>
<dbReference type="AlphaFoldDB" id="A0A8C5II03"/>
<dbReference type="InterPro" id="IPR019775">
    <property type="entry name" value="WD40_repeat_CS"/>
</dbReference>
<evidence type="ECO:0000313" key="4">
    <source>
        <dbReference type="Ensembl" id="ENSJHYP00000004527.1"/>
    </source>
</evidence>
<dbReference type="InterPro" id="IPR001680">
    <property type="entry name" value="WD40_rpt"/>
</dbReference>
<feature type="repeat" description="WD" evidence="3">
    <location>
        <begin position="59"/>
        <end position="93"/>
    </location>
</feature>
<evidence type="ECO:0008006" key="6">
    <source>
        <dbReference type="Google" id="ProtNLM"/>
    </source>
</evidence>
<sequence length="106" mass="11578">MCSKGTRNESEPPSWQGTRQALSHHGWCTQTCGTQLVTSSGDTTVRLWDLSRSGCTLTLRGHSRAVRGCTWHSCGDFVASASADCTSKIWDVNRYGGSALANRYLH</sequence>
<keyword evidence="2" id="KW-0677">Repeat</keyword>
<dbReference type="Gene3D" id="2.130.10.10">
    <property type="entry name" value="YVTN repeat-like/Quinoprotein amine dehydrogenase"/>
    <property type="match status" value="1"/>
</dbReference>
<dbReference type="InterPro" id="IPR050995">
    <property type="entry name" value="WD-F-box_domain-protein"/>
</dbReference>
<feature type="repeat" description="WD" evidence="3">
    <location>
        <begin position="33"/>
        <end position="58"/>
    </location>
</feature>
<evidence type="ECO:0000256" key="1">
    <source>
        <dbReference type="ARBA" id="ARBA00022574"/>
    </source>
</evidence>
<dbReference type="PROSITE" id="PS00678">
    <property type="entry name" value="WD_REPEATS_1"/>
    <property type="match status" value="1"/>
</dbReference>
<dbReference type="PROSITE" id="PS50082">
    <property type="entry name" value="WD_REPEATS_2"/>
    <property type="match status" value="2"/>
</dbReference>
<evidence type="ECO:0000256" key="2">
    <source>
        <dbReference type="ARBA" id="ARBA00022737"/>
    </source>
</evidence>
<dbReference type="Ensembl" id="ENSJHYT00000005580.1">
    <property type="protein sequence ID" value="ENSJHYP00000004527.1"/>
    <property type="gene ID" value="ENSJHYG00000003733.1"/>
</dbReference>
<evidence type="ECO:0000256" key="3">
    <source>
        <dbReference type="PROSITE-ProRule" id="PRU00221"/>
    </source>
</evidence>
<accession>A0A8C5II03</accession>
<dbReference type="PANTHER" id="PTHR14604:SF3">
    <property type="entry name" value="SPERM-ASSOCIATED ANTIGEN 16 PROTEIN"/>
    <property type="match status" value="1"/>
</dbReference>
<keyword evidence="5" id="KW-1185">Reference proteome</keyword>
<dbReference type="SMART" id="SM00320">
    <property type="entry name" value="WD40"/>
    <property type="match status" value="2"/>
</dbReference>